<accession>A0A919DCN4</accession>
<sequence length="306" mass="32365">MNLHDAAALLTTHAQHAYTLQREAGAALTLGTQSDPRRLARLAHRAERAVELAALWDGVLYEAHATGQRDLFPLADPARIVAAARTLRTLTRDGITRAYDLTCEQFPDSAPESPARHWAARLFLLHTNIVDNLPGASTAPAVLAELRARLTDGSSGVRLSAGTAAALELVTALRERLGAAPVAARDIPACAGKILIRALELAAFQGCSLTTAPGPGNTAVLVPLVEGWRIQIDDEGSAEHAPEDHGSGRGSGGWTARLYDPDGEAINVVRHPSPDTADDCLADSAACARQLTQWRAENQAKGAVQD</sequence>
<reference evidence="2" key="2">
    <citation type="submission" date="2020-09" db="EMBL/GenBank/DDBJ databases">
        <authorList>
            <person name="Sun Q."/>
            <person name="Zhou Y."/>
        </authorList>
    </citation>
    <scope>NUCLEOTIDE SEQUENCE</scope>
    <source>
        <strain evidence="2">CGMCC 4.7403</strain>
    </source>
</reference>
<dbReference type="AlphaFoldDB" id="A0A919DCN4"/>
<feature type="region of interest" description="Disordered" evidence="1">
    <location>
        <begin position="236"/>
        <end position="256"/>
    </location>
</feature>
<evidence type="ECO:0000313" key="2">
    <source>
        <dbReference type="EMBL" id="GHE34856.1"/>
    </source>
</evidence>
<evidence type="ECO:0000313" key="3">
    <source>
        <dbReference type="Proteomes" id="UP000603227"/>
    </source>
</evidence>
<organism evidence="2 3">
    <name type="scientific">Streptomyces capitiformicae</name>
    <dbReference type="NCBI Taxonomy" id="2014920"/>
    <lineage>
        <taxon>Bacteria</taxon>
        <taxon>Bacillati</taxon>
        <taxon>Actinomycetota</taxon>
        <taxon>Actinomycetes</taxon>
        <taxon>Kitasatosporales</taxon>
        <taxon>Streptomycetaceae</taxon>
        <taxon>Streptomyces</taxon>
    </lineage>
</organism>
<name>A0A919DCN4_9ACTN</name>
<gene>
    <name evidence="2" type="ORF">GCM10017771_52680</name>
</gene>
<dbReference type="Proteomes" id="UP000603227">
    <property type="component" value="Unassembled WGS sequence"/>
</dbReference>
<feature type="compositionally biased region" description="Basic and acidic residues" evidence="1">
    <location>
        <begin position="237"/>
        <end position="247"/>
    </location>
</feature>
<evidence type="ECO:0000256" key="1">
    <source>
        <dbReference type="SAM" id="MobiDB-lite"/>
    </source>
</evidence>
<comment type="caution">
    <text evidence="2">The sequence shown here is derived from an EMBL/GenBank/DDBJ whole genome shotgun (WGS) entry which is preliminary data.</text>
</comment>
<dbReference type="RefSeq" id="WP_189784920.1">
    <property type="nucleotide sequence ID" value="NZ_BNAT01000019.1"/>
</dbReference>
<proteinExistence type="predicted"/>
<reference evidence="2" key="1">
    <citation type="journal article" date="2014" name="Int. J. Syst. Evol. Microbiol.">
        <title>Complete genome sequence of Corynebacterium casei LMG S-19264T (=DSM 44701T), isolated from a smear-ripened cheese.</title>
        <authorList>
            <consortium name="US DOE Joint Genome Institute (JGI-PGF)"/>
            <person name="Walter F."/>
            <person name="Albersmeier A."/>
            <person name="Kalinowski J."/>
            <person name="Ruckert C."/>
        </authorList>
    </citation>
    <scope>NUCLEOTIDE SEQUENCE</scope>
    <source>
        <strain evidence="2">CGMCC 4.7403</strain>
    </source>
</reference>
<dbReference type="EMBL" id="BNAT01000019">
    <property type="protein sequence ID" value="GHE34856.1"/>
    <property type="molecule type" value="Genomic_DNA"/>
</dbReference>
<protein>
    <submittedName>
        <fullName evidence="2">Uncharacterized protein</fullName>
    </submittedName>
</protein>
<keyword evidence="3" id="KW-1185">Reference proteome</keyword>